<evidence type="ECO:0000313" key="2">
    <source>
        <dbReference type="EMBL" id="MBI6872208.1"/>
    </source>
</evidence>
<accession>A0A934HRY8</accession>
<dbReference type="EMBL" id="JAEEGB010000005">
    <property type="protein sequence ID" value="MBI6872208.1"/>
    <property type="molecule type" value="Genomic_DNA"/>
</dbReference>
<keyword evidence="1" id="KW-1133">Transmembrane helix</keyword>
<evidence type="ECO:0000256" key="1">
    <source>
        <dbReference type="SAM" id="Phobius"/>
    </source>
</evidence>
<feature type="transmembrane region" description="Helical" evidence="1">
    <location>
        <begin position="112"/>
        <end position="145"/>
    </location>
</feature>
<sequence length="269" mass="29751">MSNIIVNEVYKVLSRKKIYIFMVILFLLVLIMAISTSITNKAFGSSNLNANQGISPMQINGQSFPITLLDGIISFALPIMVIILVADIVTGEYAEGSLKLPLLRQISRRQLLLSKVCALAVAIIILLLFTAVLGYILGIVVLGWGDKFLLKSIVLPPSYGILFTLSIYVFSVLPLLSFGMIILLFSVMLSNEGAVISTGMGILITLMVINEMFYKISPYLINNYFNAYNLITSDSGMENILMALIIILIYGVLFYILSISIFKKRDILI</sequence>
<keyword evidence="1" id="KW-0472">Membrane</keyword>
<proteinExistence type="predicted"/>
<feature type="transmembrane region" description="Helical" evidence="1">
    <location>
        <begin position="194"/>
        <end position="214"/>
    </location>
</feature>
<dbReference type="Pfam" id="PF12679">
    <property type="entry name" value="ABC2_membrane_2"/>
    <property type="match status" value="1"/>
</dbReference>
<feature type="transmembrane region" description="Helical" evidence="1">
    <location>
        <begin position="72"/>
        <end position="91"/>
    </location>
</feature>
<dbReference type="GO" id="GO:0140359">
    <property type="term" value="F:ABC-type transporter activity"/>
    <property type="evidence" value="ECO:0007669"/>
    <property type="project" value="InterPro"/>
</dbReference>
<evidence type="ECO:0000313" key="3">
    <source>
        <dbReference type="Proteomes" id="UP000622687"/>
    </source>
</evidence>
<reference evidence="2" key="1">
    <citation type="submission" date="2020-12" db="EMBL/GenBank/DDBJ databases">
        <title>Clostridium thailandense sp. nov., a novel acetogenic bacterium isolated from peat land soil in Thailand.</title>
        <authorList>
            <person name="Chaikitkaew S."/>
            <person name="Birkeland N.K."/>
        </authorList>
    </citation>
    <scope>NUCLEOTIDE SEQUENCE</scope>
    <source>
        <strain evidence="2">DSM 17425</strain>
    </source>
</reference>
<organism evidence="2 3">
    <name type="scientific">Clostridium aciditolerans</name>
    <dbReference type="NCBI Taxonomy" id="339861"/>
    <lineage>
        <taxon>Bacteria</taxon>
        <taxon>Bacillati</taxon>
        <taxon>Bacillota</taxon>
        <taxon>Clostridia</taxon>
        <taxon>Eubacteriales</taxon>
        <taxon>Clostridiaceae</taxon>
        <taxon>Clostridium</taxon>
    </lineage>
</organism>
<keyword evidence="3" id="KW-1185">Reference proteome</keyword>
<dbReference type="AlphaFoldDB" id="A0A934HRY8"/>
<gene>
    <name evidence="2" type="ORF">I6U51_05730</name>
</gene>
<dbReference type="GO" id="GO:0005886">
    <property type="term" value="C:plasma membrane"/>
    <property type="evidence" value="ECO:0007669"/>
    <property type="project" value="UniProtKB-SubCell"/>
</dbReference>
<keyword evidence="1" id="KW-0812">Transmembrane</keyword>
<feature type="transmembrane region" description="Helical" evidence="1">
    <location>
        <begin position="165"/>
        <end position="187"/>
    </location>
</feature>
<dbReference type="PANTHER" id="PTHR37305:SF1">
    <property type="entry name" value="MEMBRANE PROTEIN"/>
    <property type="match status" value="1"/>
</dbReference>
<comment type="caution">
    <text evidence="2">The sequence shown here is derived from an EMBL/GenBank/DDBJ whole genome shotgun (WGS) entry which is preliminary data.</text>
</comment>
<dbReference type="Proteomes" id="UP000622687">
    <property type="component" value="Unassembled WGS sequence"/>
</dbReference>
<name>A0A934HRY8_9CLOT</name>
<dbReference type="RefSeq" id="WP_211141699.1">
    <property type="nucleotide sequence ID" value="NZ_JAEEGB010000005.1"/>
</dbReference>
<dbReference type="PANTHER" id="PTHR37305">
    <property type="entry name" value="INTEGRAL MEMBRANE PROTEIN-RELATED"/>
    <property type="match status" value="1"/>
</dbReference>
<feature type="transmembrane region" description="Helical" evidence="1">
    <location>
        <begin position="240"/>
        <end position="262"/>
    </location>
</feature>
<feature type="transmembrane region" description="Helical" evidence="1">
    <location>
        <begin position="18"/>
        <end position="38"/>
    </location>
</feature>
<protein>
    <submittedName>
        <fullName evidence="2">DUF2705 family protein</fullName>
    </submittedName>
</protein>